<dbReference type="Proteomes" id="UP000185003">
    <property type="component" value="Unassembled WGS sequence"/>
</dbReference>
<dbReference type="EMBL" id="FSRA01000002">
    <property type="protein sequence ID" value="SIO36263.1"/>
    <property type="molecule type" value="Genomic_DNA"/>
</dbReference>
<evidence type="ECO:0000256" key="2">
    <source>
        <dbReference type="SAM" id="MobiDB-lite"/>
    </source>
</evidence>
<evidence type="ECO:0000259" key="3">
    <source>
        <dbReference type="PROSITE" id="PS50968"/>
    </source>
</evidence>
<evidence type="ECO:0000256" key="1">
    <source>
        <dbReference type="ARBA" id="ARBA00023267"/>
    </source>
</evidence>
<dbReference type="RefSeq" id="WP_074240648.1">
    <property type="nucleotide sequence ID" value="NZ_FSRA01000002.1"/>
</dbReference>
<accession>A0A1N6IW47</accession>
<dbReference type="Pfam" id="PF00364">
    <property type="entry name" value="Biotin_lipoyl"/>
    <property type="match status" value="1"/>
</dbReference>
<dbReference type="CDD" id="cd06850">
    <property type="entry name" value="biotinyl_domain"/>
    <property type="match status" value="1"/>
</dbReference>
<protein>
    <submittedName>
        <fullName evidence="4">Biotin-requiring enzyme</fullName>
    </submittedName>
</protein>
<evidence type="ECO:0000313" key="5">
    <source>
        <dbReference type="Proteomes" id="UP000185003"/>
    </source>
</evidence>
<dbReference type="PROSITE" id="PS50968">
    <property type="entry name" value="BIOTINYL_LIPOYL"/>
    <property type="match status" value="1"/>
</dbReference>
<dbReference type="Gene3D" id="2.40.50.100">
    <property type="match status" value="1"/>
</dbReference>
<dbReference type="SUPFAM" id="SSF51230">
    <property type="entry name" value="Single hybrid motif"/>
    <property type="match status" value="1"/>
</dbReference>
<reference evidence="4 5" key="1">
    <citation type="submission" date="2016-11" db="EMBL/GenBank/DDBJ databases">
        <authorList>
            <person name="Jaros S."/>
            <person name="Januszkiewicz K."/>
            <person name="Wedrychowicz H."/>
        </authorList>
    </citation>
    <scope>NUCLEOTIDE SEQUENCE [LARGE SCALE GENOMIC DNA]</scope>
    <source>
        <strain evidence="4 5">DSM 24787</strain>
    </source>
</reference>
<dbReference type="PANTHER" id="PTHR45266">
    <property type="entry name" value="OXALOACETATE DECARBOXYLASE ALPHA CHAIN"/>
    <property type="match status" value="1"/>
</dbReference>
<dbReference type="InterPro" id="IPR000089">
    <property type="entry name" value="Biotin_lipoyl"/>
</dbReference>
<evidence type="ECO:0000313" key="4">
    <source>
        <dbReference type="EMBL" id="SIO36263.1"/>
    </source>
</evidence>
<feature type="region of interest" description="Disordered" evidence="2">
    <location>
        <begin position="1"/>
        <end position="26"/>
    </location>
</feature>
<proteinExistence type="predicted"/>
<gene>
    <name evidence="4" type="ORF">SAMN04488055_3401</name>
</gene>
<dbReference type="AlphaFoldDB" id="A0A1N6IW47"/>
<keyword evidence="1" id="KW-0092">Biotin</keyword>
<dbReference type="OrthoDB" id="9812676at2"/>
<name>A0A1N6IW47_9BACT</name>
<organism evidence="4 5">
    <name type="scientific">Chitinophaga niabensis</name>
    <dbReference type="NCBI Taxonomy" id="536979"/>
    <lineage>
        <taxon>Bacteria</taxon>
        <taxon>Pseudomonadati</taxon>
        <taxon>Bacteroidota</taxon>
        <taxon>Chitinophagia</taxon>
        <taxon>Chitinophagales</taxon>
        <taxon>Chitinophagaceae</taxon>
        <taxon>Chitinophaga</taxon>
    </lineage>
</organism>
<dbReference type="STRING" id="536979.SAMN04488055_3401"/>
<dbReference type="InterPro" id="IPR050709">
    <property type="entry name" value="Biotin_Carboxyl_Carrier/Decarb"/>
</dbReference>
<sequence length="169" mass="18004">MIKATVNGTQPFEITPAGDGSGGVECNGKQTNWSAVALPSGGFSILMDGKSFVAQVVKTDRDTKTLTFQVAQALYEVALEEPMDRLLASMGISEASSRKVNDIKAPMPGMVLKVLVSPGQAIHKGDPVLILEAMKMENVFKATVDAVVKEVKVTERTAVEKGEVLIVLE</sequence>
<feature type="compositionally biased region" description="Polar residues" evidence="2">
    <location>
        <begin position="1"/>
        <end position="12"/>
    </location>
</feature>
<feature type="domain" description="Lipoyl-binding" evidence="3">
    <location>
        <begin position="87"/>
        <end position="169"/>
    </location>
</feature>
<keyword evidence="5" id="KW-1185">Reference proteome</keyword>
<dbReference type="PANTHER" id="PTHR45266:SF3">
    <property type="entry name" value="OXALOACETATE DECARBOXYLASE ALPHA CHAIN"/>
    <property type="match status" value="1"/>
</dbReference>
<dbReference type="FunFam" id="2.40.50.100:FF:000003">
    <property type="entry name" value="Acetyl-CoA carboxylase biotin carboxyl carrier protein"/>
    <property type="match status" value="1"/>
</dbReference>
<dbReference type="InterPro" id="IPR011053">
    <property type="entry name" value="Single_hybrid_motif"/>
</dbReference>